<keyword evidence="5 6" id="KW-0472">Membrane</keyword>
<evidence type="ECO:0000256" key="3">
    <source>
        <dbReference type="ARBA" id="ARBA00022692"/>
    </source>
</evidence>
<protein>
    <submittedName>
        <fullName evidence="7">Uncharacterized membrane protein YgaE, UPF0421/DUF939 family</fullName>
    </submittedName>
</protein>
<dbReference type="EMBL" id="FNJU01000002">
    <property type="protein sequence ID" value="SDP31148.1"/>
    <property type="molecule type" value="Genomic_DNA"/>
</dbReference>
<keyword evidence="8" id="KW-1185">Reference proteome</keyword>
<dbReference type="GO" id="GO:0005886">
    <property type="term" value="C:plasma membrane"/>
    <property type="evidence" value="ECO:0007669"/>
    <property type="project" value="UniProtKB-SubCell"/>
</dbReference>
<evidence type="ECO:0000313" key="8">
    <source>
        <dbReference type="Proteomes" id="UP000199159"/>
    </source>
</evidence>
<comment type="subcellular location">
    <subcellularLocation>
        <location evidence="1">Cell membrane</location>
        <topology evidence="1">Multi-pass membrane protein</topology>
    </subcellularLocation>
</comment>
<sequence>MKRLTNLLGSRILKTGLAVFITASICHLLGLSSIFAVVTAIVTIEPTVSDSIRKGIVRLPASAIGAGISMTCASLLGDAPITYTLSAILTIFLCHKFKLDAGILVATLTAVTMIPFTPDHYLFAFFTRLGTTTIGLFVSTIVNLLILPPDYSKRITQNILDGYENCSIILSEQSTNLVKGTLTYNHLESQLSMIEKTIKDTLVLCEYKREEWKYHRFTKKEEDLFQFECNHLKTLKQIHNHMQNLFNVPNDRKFWCEKEELKVITGVRALSNVLKNPLCPTSNNHLLLINELDKLFIEAKGSKQQYTDSGTRFVPEMIILFEIITINDLIIEVANRSTQNTSESRSKIEA</sequence>
<dbReference type="RefSeq" id="WP_090850711.1">
    <property type="nucleotide sequence ID" value="NZ_FNJU01000002.1"/>
</dbReference>
<evidence type="ECO:0000256" key="1">
    <source>
        <dbReference type="ARBA" id="ARBA00004651"/>
    </source>
</evidence>
<feature type="transmembrane region" description="Helical" evidence="6">
    <location>
        <begin position="56"/>
        <end position="76"/>
    </location>
</feature>
<feature type="transmembrane region" description="Helical" evidence="6">
    <location>
        <begin position="12"/>
        <end position="44"/>
    </location>
</feature>
<dbReference type="OrthoDB" id="2690036at2"/>
<dbReference type="AlphaFoldDB" id="A0A1H0RQ74"/>
<accession>A0A1H0RQ74</accession>
<proteinExistence type="predicted"/>
<evidence type="ECO:0000256" key="5">
    <source>
        <dbReference type="ARBA" id="ARBA00023136"/>
    </source>
</evidence>
<gene>
    <name evidence="7" type="ORF">SAMN05216565_102313</name>
</gene>
<dbReference type="Pfam" id="PF06081">
    <property type="entry name" value="ArAE_1"/>
    <property type="match status" value="1"/>
</dbReference>
<keyword evidence="3 6" id="KW-0812">Transmembrane</keyword>
<organism evidence="7 8">
    <name type="scientific">Litchfieldia salsa</name>
    <dbReference type="NCBI Taxonomy" id="930152"/>
    <lineage>
        <taxon>Bacteria</taxon>
        <taxon>Bacillati</taxon>
        <taxon>Bacillota</taxon>
        <taxon>Bacilli</taxon>
        <taxon>Bacillales</taxon>
        <taxon>Bacillaceae</taxon>
        <taxon>Litchfieldia</taxon>
    </lineage>
</organism>
<evidence type="ECO:0000256" key="2">
    <source>
        <dbReference type="ARBA" id="ARBA00022475"/>
    </source>
</evidence>
<reference evidence="8" key="1">
    <citation type="submission" date="2016-10" db="EMBL/GenBank/DDBJ databases">
        <authorList>
            <person name="Varghese N."/>
            <person name="Submissions S."/>
        </authorList>
    </citation>
    <scope>NUCLEOTIDE SEQUENCE [LARGE SCALE GENOMIC DNA]</scope>
    <source>
        <strain evidence="8">IBRC-M10078</strain>
    </source>
</reference>
<dbReference type="InterPro" id="IPR010343">
    <property type="entry name" value="ArAE_1"/>
</dbReference>
<evidence type="ECO:0000256" key="4">
    <source>
        <dbReference type="ARBA" id="ARBA00022989"/>
    </source>
</evidence>
<evidence type="ECO:0000313" key="7">
    <source>
        <dbReference type="EMBL" id="SDP31148.1"/>
    </source>
</evidence>
<keyword evidence="2" id="KW-1003">Cell membrane</keyword>
<dbReference type="Proteomes" id="UP000199159">
    <property type="component" value="Unassembled WGS sequence"/>
</dbReference>
<dbReference type="STRING" id="930152.SAMN05216565_102313"/>
<feature type="transmembrane region" description="Helical" evidence="6">
    <location>
        <begin position="122"/>
        <end position="147"/>
    </location>
</feature>
<name>A0A1H0RQ74_9BACI</name>
<evidence type="ECO:0000256" key="6">
    <source>
        <dbReference type="SAM" id="Phobius"/>
    </source>
</evidence>
<keyword evidence="4 6" id="KW-1133">Transmembrane helix</keyword>